<sequence length="220" mass="24590">MRFHLGLGSKAKRFLLSSRAKKKKLNGENPIGEFGFNSKSVVDSGFEHSGFGGKEESFFDSEAWFDSDCEDDFFSVNGDFTPSCGNTPNHQLSIPTSPQVNKSLNPPTHPDSKSELSPHDGKKKLFDLLQESVRHADTNKNTDDRKLDNGQPLKSFQESPYLSGTNSVWSSELTPSGDSNYKKERAGRHKHCCFPGLTPSRSFSERRKQKMSPARVNESR</sequence>
<proteinExistence type="predicted"/>
<feature type="compositionally biased region" description="Polar residues" evidence="1">
    <location>
        <begin position="84"/>
        <end position="106"/>
    </location>
</feature>
<dbReference type="OrthoDB" id="1925325at2759"/>
<dbReference type="Gramene" id="ONK77232">
    <property type="protein sequence ID" value="ONK77232"/>
    <property type="gene ID" value="A4U43_C02F4440"/>
</dbReference>
<accession>A0A5P1FGK0</accession>
<evidence type="ECO:0000313" key="2">
    <source>
        <dbReference type="EMBL" id="ONK77232.1"/>
    </source>
</evidence>
<dbReference type="OMA" id="ARFEDRM"/>
<dbReference type="Proteomes" id="UP000243459">
    <property type="component" value="Chromosome 2"/>
</dbReference>
<dbReference type="PANTHER" id="PTHR34280">
    <property type="entry name" value="OS01G0920100 PROTEIN"/>
    <property type="match status" value="1"/>
</dbReference>
<dbReference type="AlphaFoldDB" id="A0A5P1FGK0"/>
<feature type="region of interest" description="Disordered" evidence="1">
    <location>
        <begin position="84"/>
        <end position="220"/>
    </location>
</feature>
<dbReference type="InterPro" id="IPR038947">
    <property type="entry name" value="At3g27210-like"/>
</dbReference>
<protein>
    <submittedName>
        <fullName evidence="2">Uncharacterized protein</fullName>
    </submittedName>
</protein>
<evidence type="ECO:0000256" key="1">
    <source>
        <dbReference type="SAM" id="MobiDB-lite"/>
    </source>
</evidence>
<feature type="compositionally biased region" description="Polar residues" evidence="1">
    <location>
        <begin position="152"/>
        <end position="179"/>
    </location>
</feature>
<name>A0A5P1FGK0_ASPOF</name>
<keyword evidence="3" id="KW-1185">Reference proteome</keyword>
<dbReference type="PANTHER" id="PTHR34280:SF2">
    <property type="entry name" value="OS01G0920100 PROTEIN"/>
    <property type="match status" value="1"/>
</dbReference>
<gene>
    <name evidence="2" type="ORF">A4U43_C02F4440</name>
</gene>
<feature type="compositionally biased region" description="Basic and acidic residues" evidence="1">
    <location>
        <begin position="110"/>
        <end position="148"/>
    </location>
</feature>
<evidence type="ECO:0000313" key="3">
    <source>
        <dbReference type="Proteomes" id="UP000243459"/>
    </source>
</evidence>
<reference evidence="3" key="1">
    <citation type="journal article" date="2017" name="Nat. Commun.">
        <title>The asparagus genome sheds light on the origin and evolution of a young Y chromosome.</title>
        <authorList>
            <person name="Harkess A."/>
            <person name="Zhou J."/>
            <person name="Xu C."/>
            <person name="Bowers J.E."/>
            <person name="Van der Hulst R."/>
            <person name="Ayyampalayam S."/>
            <person name="Mercati F."/>
            <person name="Riccardi P."/>
            <person name="McKain M.R."/>
            <person name="Kakrana A."/>
            <person name="Tang H."/>
            <person name="Ray J."/>
            <person name="Groenendijk J."/>
            <person name="Arikit S."/>
            <person name="Mathioni S.M."/>
            <person name="Nakano M."/>
            <person name="Shan H."/>
            <person name="Telgmann-Rauber A."/>
            <person name="Kanno A."/>
            <person name="Yue Z."/>
            <person name="Chen H."/>
            <person name="Li W."/>
            <person name="Chen Y."/>
            <person name="Xu X."/>
            <person name="Zhang Y."/>
            <person name="Luo S."/>
            <person name="Chen H."/>
            <person name="Gao J."/>
            <person name="Mao Z."/>
            <person name="Pires J.C."/>
            <person name="Luo M."/>
            <person name="Kudrna D."/>
            <person name="Wing R.A."/>
            <person name="Meyers B.C."/>
            <person name="Yi K."/>
            <person name="Kong H."/>
            <person name="Lavrijsen P."/>
            <person name="Sunseri F."/>
            <person name="Falavigna A."/>
            <person name="Ye Y."/>
            <person name="Leebens-Mack J.H."/>
            <person name="Chen G."/>
        </authorList>
    </citation>
    <scope>NUCLEOTIDE SEQUENCE [LARGE SCALE GENOMIC DNA]</scope>
    <source>
        <strain evidence="3">cv. DH0086</strain>
    </source>
</reference>
<dbReference type="EMBL" id="CM007382">
    <property type="protein sequence ID" value="ONK77232.1"/>
    <property type="molecule type" value="Genomic_DNA"/>
</dbReference>
<organism evidence="2 3">
    <name type="scientific">Asparagus officinalis</name>
    <name type="common">Garden asparagus</name>
    <dbReference type="NCBI Taxonomy" id="4686"/>
    <lineage>
        <taxon>Eukaryota</taxon>
        <taxon>Viridiplantae</taxon>
        <taxon>Streptophyta</taxon>
        <taxon>Embryophyta</taxon>
        <taxon>Tracheophyta</taxon>
        <taxon>Spermatophyta</taxon>
        <taxon>Magnoliopsida</taxon>
        <taxon>Liliopsida</taxon>
        <taxon>Asparagales</taxon>
        <taxon>Asparagaceae</taxon>
        <taxon>Asparagoideae</taxon>
        <taxon>Asparagus</taxon>
    </lineage>
</organism>